<dbReference type="GO" id="GO:0000976">
    <property type="term" value="F:transcription cis-regulatory region binding"/>
    <property type="evidence" value="ECO:0007669"/>
    <property type="project" value="TreeGrafter"/>
</dbReference>
<dbReference type="EMBL" id="QKRA01000002">
    <property type="protein sequence ID" value="RDL44956.1"/>
    <property type="molecule type" value="Genomic_DNA"/>
</dbReference>
<feature type="domain" description="HTH tetR-type" evidence="3">
    <location>
        <begin position="15"/>
        <end position="75"/>
    </location>
</feature>
<organism evidence="4 5">
    <name type="scientific">Marinomonas piezotolerans</name>
    <dbReference type="NCBI Taxonomy" id="2213058"/>
    <lineage>
        <taxon>Bacteria</taxon>
        <taxon>Pseudomonadati</taxon>
        <taxon>Pseudomonadota</taxon>
        <taxon>Gammaproteobacteria</taxon>
        <taxon>Oceanospirillales</taxon>
        <taxon>Oceanospirillaceae</taxon>
        <taxon>Marinomonas</taxon>
    </lineage>
</organism>
<evidence type="ECO:0000256" key="2">
    <source>
        <dbReference type="PROSITE-ProRule" id="PRU00335"/>
    </source>
</evidence>
<dbReference type="Gene3D" id="1.10.357.10">
    <property type="entry name" value="Tetracycline Repressor, domain 2"/>
    <property type="match status" value="1"/>
</dbReference>
<reference evidence="4 5" key="1">
    <citation type="submission" date="2018-06" db="EMBL/GenBank/DDBJ databases">
        <title>Marinomonas sp. YLB-05 draft genome sequence.</title>
        <authorList>
            <person name="Yu L."/>
            <person name="Tang X."/>
        </authorList>
    </citation>
    <scope>NUCLEOTIDE SEQUENCE [LARGE SCALE GENOMIC DNA]</scope>
    <source>
        <strain evidence="4 5">YLB-05</strain>
    </source>
</reference>
<comment type="caution">
    <text evidence="4">The sequence shown here is derived from an EMBL/GenBank/DDBJ whole genome shotgun (WGS) entry which is preliminary data.</text>
</comment>
<keyword evidence="5" id="KW-1185">Reference proteome</keyword>
<dbReference type="InterPro" id="IPR009057">
    <property type="entry name" value="Homeodomain-like_sf"/>
</dbReference>
<dbReference type="PROSITE" id="PS50977">
    <property type="entry name" value="HTH_TETR_2"/>
    <property type="match status" value="1"/>
</dbReference>
<dbReference type="GO" id="GO:0003700">
    <property type="term" value="F:DNA-binding transcription factor activity"/>
    <property type="evidence" value="ECO:0007669"/>
    <property type="project" value="TreeGrafter"/>
</dbReference>
<proteinExistence type="predicted"/>
<dbReference type="SUPFAM" id="SSF48498">
    <property type="entry name" value="Tetracyclin repressor-like, C-terminal domain"/>
    <property type="match status" value="1"/>
</dbReference>
<dbReference type="InterPro" id="IPR001647">
    <property type="entry name" value="HTH_TetR"/>
</dbReference>
<gene>
    <name evidence="4" type="ORF">DN730_04885</name>
</gene>
<dbReference type="PANTHER" id="PTHR30055">
    <property type="entry name" value="HTH-TYPE TRANSCRIPTIONAL REGULATOR RUTR"/>
    <property type="match status" value="1"/>
</dbReference>
<sequence length="200" mass="22425">MDMRSTLDAPDKPMNPTKLAIMDAAEQSILKHGYKAMSFRDLAAQVGIKSASVHYHFPTKADLLQALLVRHQSTLEAAMKPPKKKRQAAQKALNQFIECYRDITISRGSMALSAVLLAEHSLLDAQSKEQLNDLYQWQCDWLATIVSYLHKAEVPTDSDRQYASQIMASLHGASILAKATQDADIFDQVTQPWRTLVDRI</sequence>
<dbReference type="AlphaFoldDB" id="A0A370UAX4"/>
<dbReference type="InterPro" id="IPR050109">
    <property type="entry name" value="HTH-type_TetR-like_transc_reg"/>
</dbReference>
<dbReference type="InterPro" id="IPR036271">
    <property type="entry name" value="Tet_transcr_reg_TetR-rel_C_sf"/>
</dbReference>
<dbReference type="PRINTS" id="PR00455">
    <property type="entry name" value="HTHTETR"/>
</dbReference>
<dbReference type="Pfam" id="PF00440">
    <property type="entry name" value="TetR_N"/>
    <property type="match status" value="1"/>
</dbReference>
<feature type="DNA-binding region" description="H-T-H motif" evidence="2">
    <location>
        <begin position="38"/>
        <end position="57"/>
    </location>
</feature>
<dbReference type="RefSeq" id="WP_115466993.1">
    <property type="nucleotide sequence ID" value="NZ_QKRA01000002.1"/>
</dbReference>
<protein>
    <recommendedName>
        <fullName evidence="3">HTH tetR-type domain-containing protein</fullName>
    </recommendedName>
</protein>
<evidence type="ECO:0000313" key="5">
    <source>
        <dbReference type="Proteomes" id="UP000254326"/>
    </source>
</evidence>
<dbReference type="SUPFAM" id="SSF46689">
    <property type="entry name" value="Homeodomain-like"/>
    <property type="match status" value="1"/>
</dbReference>
<dbReference type="OrthoDB" id="9809772at2"/>
<accession>A0A370UAX4</accession>
<evidence type="ECO:0000256" key="1">
    <source>
        <dbReference type="ARBA" id="ARBA00023125"/>
    </source>
</evidence>
<dbReference type="PANTHER" id="PTHR30055:SF219">
    <property type="entry name" value="TRANSCRIPTIONAL REGULATORY PROTEIN"/>
    <property type="match status" value="1"/>
</dbReference>
<keyword evidence="1 2" id="KW-0238">DNA-binding</keyword>
<name>A0A370UAX4_9GAMM</name>
<evidence type="ECO:0000313" key="4">
    <source>
        <dbReference type="EMBL" id="RDL44956.1"/>
    </source>
</evidence>
<evidence type="ECO:0000259" key="3">
    <source>
        <dbReference type="PROSITE" id="PS50977"/>
    </source>
</evidence>
<dbReference type="Proteomes" id="UP000254326">
    <property type="component" value="Unassembled WGS sequence"/>
</dbReference>